<gene>
    <name evidence="1" type="ORF">AMECASPLE_000060</name>
</gene>
<evidence type="ECO:0000313" key="2">
    <source>
        <dbReference type="Proteomes" id="UP001469553"/>
    </source>
</evidence>
<keyword evidence="2" id="KW-1185">Reference proteome</keyword>
<organism evidence="1 2">
    <name type="scientific">Ameca splendens</name>
    <dbReference type="NCBI Taxonomy" id="208324"/>
    <lineage>
        <taxon>Eukaryota</taxon>
        <taxon>Metazoa</taxon>
        <taxon>Chordata</taxon>
        <taxon>Craniata</taxon>
        <taxon>Vertebrata</taxon>
        <taxon>Euteleostomi</taxon>
        <taxon>Actinopterygii</taxon>
        <taxon>Neopterygii</taxon>
        <taxon>Teleostei</taxon>
        <taxon>Neoteleostei</taxon>
        <taxon>Acanthomorphata</taxon>
        <taxon>Ovalentaria</taxon>
        <taxon>Atherinomorphae</taxon>
        <taxon>Cyprinodontiformes</taxon>
        <taxon>Goodeidae</taxon>
        <taxon>Ameca</taxon>
    </lineage>
</organism>
<comment type="caution">
    <text evidence="1">The sequence shown here is derived from an EMBL/GenBank/DDBJ whole genome shotgun (WGS) entry which is preliminary data.</text>
</comment>
<proteinExistence type="predicted"/>
<name>A0ABV0YVR4_9TELE</name>
<sequence>MNEKAAKGQRKCWRTTDQVNLKGFKNIWLLRSKYKEILQDFCTVFFFNQQKSVWMFLIPLTHKLHHHIAYSPHLFSLYLFYSLDGFFKEGTPLGSSGPVK</sequence>
<protein>
    <submittedName>
        <fullName evidence="1">Uncharacterized protein</fullName>
    </submittedName>
</protein>
<evidence type="ECO:0000313" key="1">
    <source>
        <dbReference type="EMBL" id="MEQ2297940.1"/>
    </source>
</evidence>
<dbReference type="Proteomes" id="UP001469553">
    <property type="component" value="Unassembled WGS sequence"/>
</dbReference>
<reference evidence="1 2" key="1">
    <citation type="submission" date="2021-06" db="EMBL/GenBank/DDBJ databases">
        <authorList>
            <person name="Palmer J.M."/>
        </authorList>
    </citation>
    <scope>NUCLEOTIDE SEQUENCE [LARGE SCALE GENOMIC DNA]</scope>
    <source>
        <strain evidence="1 2">AS_MEX2019</strain>
        <tissue evidence="1">Muscle</tissue>
    </source>
</reference>
<accession>A0ABV0YVR4</accession>
<dbReference type="EMBL" id="JAHRIP010047027">
    <property type="protein sequence ID" value="MEQ2297940.1"/>
    <property type="molecule type" value="Genomic_DNA"/>
</dbReference>